<protein>
    <submittedName>
        <fullName evidence="1">Uncharacterized protein</fullName>
    </submittedName>
</protein>
<sequence>MQCFSGWMQGSDSGDDIAEQFLPVVASASTRRF</sequence>
<proteinExistence type="predicted"/>
<accession>A0A0A9F549</accession>
<name>A0A0A9F549_ARUDO</name>
<reference evidence="1" key="2">
    <citation type="journal article" date="2015" name="Data Brief">
        <title>Shoot transcriptome of the giant reed, Arundo donax.</title>
        <authorList>
            <person name="Barrero R.A."/>
            <person name="Guerrero F.D."/>
            <person name="Moolhuijzen P."/>
            <person name="Goolsby J.A."/>
            <person name="Tidwell J."/>
            <person name="Bellgard S.E."/>
            <person name="Bellgard M.I."/>
        </authorList>
    </citation>
    <scope>NUCLEOTIDE SEQUENCE</scope>
    <source>
        <tissue evidence="1">Shoot tissue taken approximately 20 cm above the soil surface</tissue>
    </source>
</reference>
<dbReference type="EMBL" id="GBRH01191547">
    <property type="protein sequence ID" value="JAE06349.1"/>
    <property type="molecule type" value="Transcribed_RNA"/>
</dbReference>
<reference evidence="1" key="1">
    <citation type="submission" date="2014-09" db="EMBL/GenBank/DDBJ databases">
        <authorList>
            <person name="Magalhaes I.L.F."/>
            <person name="Oliveira U."/>
            <person name="Santos F.R."/>
            <person name="Vidigal T.H.D.A."/>
            <person name="Brescovit A.D."/>
            <person name="Santos A.J."/>
        </authorList>
    </citation>
    <scope>NUCLEOTIDE SEQUENCE</scope>
    <source>
        <tissue evidence="1">Shoot tissue taken approximately 20 cm above the soil surface</tissue>
    </source>
</reference>
<dbReference type="AlphaFoldDB" id="A0A0A9F549"/>
<organism evidence="1">
    <name type="scientific">Arundo donax</name>
    <name type="common">Giant reed</name>
    <name type="synonym">Donax arundinaceus</name>
    <dbReference type="NCBI Taxonomy" id="35708"/>
    <lineage>
        <taxon>Eukaryota</taxon>
        <taxon>Viridiplantae</taxon>
        <taxon>Streptophyta</taxon>
        <taxon>Embryophyta</taxon>
        <taxon>Tracheophyta</taxon>
        <taxon>Spermatophyta</taxon>
        <taxon>Magnoliopsida</taxon>
        <taxon>Liliopsida</taxon>
        <taxon>Poales</taxon>
        <taxon>Poaceae</taxon>
        <taxon>PACMAD clade</taxon>
        <taxon>Arundinoideae</taxon>
        <taxon>Arundineae</taxon>
        <taxon>Arundo</taxon>
    </lineage>
</organism>
<evidence type="ECO:0000313" key="1">
    <source>
        <dbReference type="EMBL" id="JAE06349.1"/>
    </source>
</evidence>